<dbReference type="Proteomes" id="UP000230161">
    <property type="component" value="Unassembled WGS sequence"/>
</dbReference>
<evidence type="ECO:0000256" key="1">
    <source>
        <dbReference type="SAM" id="MobiDB-lite"/>
    </source>
</evidence>
<protein>
    <submittedName>
        <fullName evidence="2">Uncharacterized protein</fullName>
    </submittedName>
</protein>
<comment type="caution">
    <text evidence="2">The sequence shown here is derived from an EMBL/GenBank/DDBJ whole genome shotgun (WGS) entry which is preliminary data.</text>
</comment>
<evidence type="ECO:0000313" key="3">
    <source>
        <dbReference type="Proteomes" id="UP000230161"/>
    </source>
</evidence>
<keyword evidence="3" id="KW-1185">Reference proteome</keyword>
<reference evidence="2 3" key="1">
    <citation type="submission" date="2017-11" db="EMBL/GenBank/DDBJ databases">
        <title>Genomic Encyclopedia of Archaeal and Bacterial Type Strains, Phase II (KMG-II): From Individual Species to Whole Genera.</title>
        <authorList>
            <person name="Goeker M."/>
        </authorList>
    </citation>
    <scope>NUCLEOTIDE SEQUENCE [LARGE SCALE GENOMIC DNA]</scope>
    <source>
        <strain evidence="2 3">DSM 25625</strain>
    </source>
</reference>
<proteinExistence type="predicted"/>
<sequence length="76" mass="9026">MVMRRDRRSDGRPSKRIPYVRRSRVSGLFRRIAERKTETSAIFGSFVTPLEIMWQLDSPPSPRRRRPPPPHLRLVD</sequence>
<gene>
    <name evidence="2" type="ORF">CLV54_1378</name>
</gene>
<name>A0A2M9C040_9MICO</name>
<organism evidence="2 3">
    <name type="scientific">Compostimonas suwonensis</name>
    <dbReference type="NCBI Taxonomy" id="1048394"/>
    <lineage>
        <taxon>Bacteria</taxon>
        <taxon>Bacillati</taxon>
        <taxon>Actinomycetota</taxon>
        <taxon>Actinomycetes</taxon>
        <taxon>Micrococcales</taxon>
        <taxon>Microbacteriaceae</taxon>
        <taxon>Compostimonas</taxon>
    </lineage>
</organism>
<dbReference type="EMBL" id="PGFB01000002">
    <property type="protein sequence ID" value="PJJ63705.1"/>
    <property type="molecule type" value="Genomic_DNA"/>
</dbReference>
<dbReference type="AlphaFoldDB" id="A0A2M9C040"/>
<feature type="region of interest" description="Disordered" evidence="1">
    <location>
        <begin position="56"/>
        <end position="76"/>
    </location>
</feature>
<accession>A0A2M9C040</accession>
<evidence type="ECO:0000313" key="2">
    <source>
        <dbReference type="EMBL" id="PJJ63705.1"/>
    </source>
</evidence>